<comment type="caution">
    <text evidence="2">The sequence shown here is derived from an EMBL/GenBank/DDBJ whole genome shotgun (WGS) entry which is preliminary data.</text>
</comment>
<accession>A0A5D4T0D8</accession>
<sequence>MQGERSKGRRLFMAKWAIYFIGLFIMAFGIVLMIRADLGSAPWDVFHIGLFYQIGLTIGTWSIIVGFFILMISTMITKKLPPLGAFLNMLMVGIFIDLYMMIPQLHTPELFIGKLAMLLLGVVVIGIGIGVYISSRCGAGPRDSLMIALTEVTGWKVQYIRLGMELVVLCLGWLLGGPVFIGTILFSLTIGSIVGLTLPACQRATDSLLDKIQHKKDKKVTFQI</sequence>
<dbReference type="EMBL" id="VTEV01000003">
    <property type="protein sequence ID" value="TYS68885.1"/>
    <property type="molecule type" value="Genomic_DNA"/>
</dbReference>
<evidence type="ECO:0000313" key="2">
    <source>
        <dbReference type="EMBL" id="TYS68885.1"/>
    </source>
</evidence>
<feature type="transmembrane region" description="Helical" evidence="1">
    <location>
        <begin position="166"/>
        <end position="190"/>
    </location>
</feature>
<dbReference type="AlphaFoldDB" id="A0A5D4T0D8"/>
<organism evidence="2 3">
    <name type="scientific">Sutcliffiella horikoshii</name>
    <dbReference type="NCBI Taxonomy" id="79883"/>
    <lineage>
        <taxon>Bacteria</taxon>
        <taxon>Bacillati</taxon>
        <taxon>Bacillota</taxon>
        <taxon>Bacilli</taxon>
        <taxon>Bacillales</taxon>
        <taxon>Bacillaceae</taxon>
        <taxon>Sutcliffiella</taxon>
    </lineage>
</organism>
<gene>
    <name evidence="2" type="ORF">FZC76_08100</name>
</gene>
<keyword evidence="1" id="KW-1133">Transmembrane helix</keyword>
<dbReference type="Proteomes" id="UP000322524">
    <property type="component" value="Unassembled WGS sequence"/>
</dbReference>
<feature type="transmembrane region" description="Helical" evidence="1">
    <location>
        <begin position="12"/>
        <end position="34"/>
    </location>
</feature>
<dbReference type="InterPro" id="IPR038750">
    <property type="entry name" value="YczE/YyaS-like"/>
</dbReference>
<evidence type="ECO:0000313" key="3">
    <source>
        <dbReference type="Proteomes" id="UP000322524"/>
    </source>
</evidence>
<reference evidence="2 3" key="1">
    <citation type="submission" date="2019-08" db="EMBL/GenBank/DDBJ databases">
        <title>Bacillus genomes from the desert of Cuatro Cienegas, Coahuila.</title>
        <authorList>
            <person name="Olmedo-Alvarez G."/>
        </authorList>
    </citation>
    <scope>NUCLEOTIDE SEQUENCE [LARGE SCALE GENOMIC DNA]</scope>
    <source>
        <strain evidence="2 3">CH28_1T</strain>
    </source>
</reference>
<dbReference type="PANTHER" id="PTHR40078:SF1">
    <property type="entry name" value="INTEGRAL MEMBRANE PROTEIN"/>
    <property type="match status" value="1"/>
</dbReference>
<evidence type="ECO:0000256" key="1">
    <source>
        <dbReference type="SAM" id="Phobius"/>
    </source>
</evidence>
<feature type="transmembrane region" description="Helical" evidence="1">
    <location>
        <begin position="114"/>
        <end position="133"/>
    </location>
</feature>
<feature type="transmembrane region" description="Helical" evidence="1">
    <location>
        <begin position="83"/>
        <end position="102"/>
    </location>
</feature>
<keyword evidence="1" id="KW-0472">Membrane</keyword>
<dbReference type="PANTHER" id="PTHR40078">
    <property type="entry name" value="INTEGRAL MEMBRANE PROTEIN-RELATED"/>
    <property type="match status" value="1"/>
</dbReference>
<dbReference type="STRING" id="79883.GCA_001636495_01841"/>
<dbReference type="Pfam" id="PF19700">
    <property type="entry name" value="DUF6198"/>
    <property type="match status" value="1"/>
</dbReference>
<protein>
    <submittedName>
        <fullName evidence="2">YitT family protein</fullName>
    </submittedName>
</protein>
<keyword evidence="1" id="KW-0812">Transmembrane</keyword>
<dbReference type="OrthoDB" id="154912at2"/>
<feature type="transmembrane region" description="Helical" evidence="1">
    <location>
        <begin position="46"/>
        <end position="71"/>
    </location>
</feature>
<name>A0A5D4T0D8_9BACI</name>
<proteinExistence type="predicted"/>